<keyword evidence="8" id="KW-0805">Transcription regulation</keyword>
<dbReference type="AlphaFoldDB" id="A0A6A4W7Z8"/>
<dbReference type="GO" id="GO:0010468">
    <property type="term" value="P:regulation of gene expression"/>
    <property type="evidence" value="ECO:0007669"/>
    <property type="project" value="TreeGrafter"/>
</dbReference>
<evidence type="ECO:0000313" key="16">
    <source>
        <dbReference type="Proteomes" id="UP000440578"/>
    </source>
</evidence>
<evidence type="ECO:0000256" key="11">
    <source>
        <dbReference type="ARBA" id="ARBA00023242"/>
    </source>
</evidence>
<evidence type="ECO:0000256" key="8">
    <source>
        <dbReference type="ARBA" id="ARBA00023015"/>
    </source>
</evidence>
<dbReference type="FunFam" id="3.30.160.60:FF:000557">
    <property type="entry name" value="zinc finger and SCAN domain-containing protein 29"/>
    <property type="match status" value="1"/>
</dbReference>
<evidence type="ECO:0000256" key="7">
    <source>
        <dbReference type="ARBA" id="ARBA00022833"/>
    </source>
</evidence>
<evidence type="ECO:0000256" key="13">
    <source>
        <dbReference type="SAM" id="MobiDB-lite"/>
    </source>
</evidence>
<reference evidence="15 16" key="1">
    <citation type="submission" date="2019-07" db="EMBL/GenBank/DDBJ databases">
        <title>Draft genome assembly of a fouling barnacle, Amphibalanus amphitrite (Darwin, 1854): The first reference genome for Thecostraca.</title>
        <authorList>
            <person name="Kim W."/>
        </authorList>
    </citation>
    <scope>NUCLEOTIDE SEQUENCE [LARGE SCALE GENOMIC DNA]</scope>
    <source>
        <strain evidence="15">SNU_AA5</strain>
        <tissue evidence="15">Soma without cirri and trophi</tissue>
    </source>
</reference>
<feature type="region of interest" description="Disordered" evidence="13">
    <location>
        <begin position="34"/>
        <end position="70"/>
    </location>
</feature>
<feature type="domain" description="C2H2-type" evidence="14">
    <location>
        <begin position="223"/>
        <end position="250"/>
    </location>
</feature>
<dbReference type="Pfam" id="PF13912">
    <property type="entry name" value="zf-C2H2_6"/>
    <property type="match status" value="1"/>
</dbReference>
<protein>
    <submittedName>
        <fullName evidence="15">Fez family zinc finger protein erm</fullName>
    </submittedName>
</protein>
<dbReference type="GO" id="GO:0008270">
    <property type="term" value="F:zinc ion binding"/>
    <property type="evidence" value="ECO:0007669"/>
    <property type="project" value="UniProtKB-KW"/>
</dbReference>
<comment type="similarity">
    <text evidence="3">Belongs to the krueppel C2H2-type zinc-finger protein family.</text>
</comment>
<evidence type="ECO:0000256" key="9">
    <source>
        <dbReference type="ARBA" id="ARBA00023125"/>
    </source>
</evidence>
<feature type="region of interest" description="Disordered" evidence="13">
    <location>
        <begin position="175"/>
        <end position="222"/>
    </location>
</feature>
<feature type="domain" description="C2H2-type" evidence="14">
    <location>
        <begin position="279"/>
        <end position="306"/>
    </location>
</feature>
<evidence type="ECO:0000256" key="5">
    <source>
        <dbReference type="ARBA" id="ARBA00022737"/>
    </source>
</evidence>
<keyword evidence="11" id="KW-0539">Nucleus</keyword>
<dbReference type="InterPro" id="IPR036236">
    <property type="entry name" value="Znf_C2H2_sf"/>
</dbReference>
<keyword evidence="9" id="KW-0238">DNA-binding</keyword>
<name>A0A6A4W7Z8_AMPAM</name>
<feature type="compositionally biased region" description="Basic and acidic residues" evidence="13">
    <location>
        <begin position="51"/>
        <end position="70"/>
    </location>
</feature>
<feature type="compositionally biased region" description="Pro residues" evidence="13">
    <location>
        <begin position="315"/>
        <end position="327"/>
    </location>
</feature>
<dbReference type="SMART" id="SM00355">
    <property type="entry name" value="ZnF_C2H2"/>
    <property type="match status" value="4"/>
</dbReference>
<keyword evidence="4" id="KW-0479">Metal-binding</keyword>
<dbReference type="GO" id="GO:0003677">
    <property type="term" value="F:DNA binding"/>
    <property type="evidence" value="ECO:0007669"/>
    <property type="project" value="UniProtKB-KW"/>
</dbReference>
<comment type="caution">
    <text evidence="15">The sequence shown here is derived from an EMBL/GenBank/DDBJ whole genome shotgun (WGS) entry which is preliminary data.</text>
</comment>
<dbReference type="Pfam" id="PF00096">
    <property type="entry name" value="zf-C2H2"/>
    <property type="match status" value="1"/>
</dbReference>
<keyword evidence="5" id="KW-0677">Repeat</keyword>
<comment type="subcellular location">
    <subcellularLocation>
        <location evidence="2">Nucleus</location>
    </subcellularLocation>
</comment>
<keyword evidence="6 12" id="KW-0863">Zinc-finger</keyword>
<keyword evidence="7" id="KW-0862">Zinc</keyword>
<evidence type="ECO:0000259" key="14">
    <source>
        <dbReference type="PROSITE" id="PS50157"/>
    </source>
</evidence>
<evidence type="ECO:0000256" key="6">
    <source>
        <dbReference type="ARBA" id="ARBA00022771"/>
    </source>
</evidence>
<dbReference type="PANTHER" id="PTHR16515">
    <property type="entry name" value="PR DOMAIN ZINC FINGER PROTEIN"/>
    <property type="match status" value="1"/>
</dbReference>
<evidence type="ECO:0000256" key="12">
    <source>
        <dbReference type="PROSITE-ProRule" id="PRU00042"/>
    </source>
</evidence>
<dbReference type="Proteomes" id="UP000440578">
    <property type="component" value="Unassembled WGS sequence"/>
</dbReference>
<dbReference type="PANTHER" id="PTHR16515:SF66">
    <property type="entry name" value="C2H2-TYPE DOMAIN-CONTAINING PROTEIN"/>
    <property type="match status" value="1"/>
</dbReference>
<keyword evidence="10" id="KW-0804">Transcription</keyword>
<evidence type="ECO:0000313" key="15">
    <source>
        <dbReference type="EMBL" id="KAF0299884.1"/>
    </source>
</evidence>
<comment type="function">
    <text evidence="1">May be involved in transcriptional regulation.</text>
</comment>
<feature type="region of interest" description="Disordered" evidence="13">
    <location>
        <begin position="307"/>
        <end position="350"/>
    </location>
</feature>
<dbReference type="OrthoDB" id="6371784at2759"/>
<proteinExistence type="inferred from homology"/>
<sequence length="350" mass="38495">MASGATTYLCPECGLSFGSQHQLRAHRAAAHVAAERQTVVREPPGRAPPHSRPDEPVHSHSWPPHDHRPGERLEQRLEPLRMAAGERLEPRLEPQRLGERLEPRLELPERLPWERPPLLGDRREPPLRLPLHLLRPQHDLSPFLPPLGGLGNGRGLLPGLLPGLRRHLTPPAASAAAGLLDSRSPLDLSTVDGTPGTSPPAASPSGERSAPSTPTPTEDGNPVTCKYCTRMFDSIAALMDHMPVHQGDRPFLCEWCKKGFKFRHHLKDHSRIHTGERPFECRTCGKTFARSSILKTHTKIHRQEGGRRFDMVGPFPSPAAPEPPEMPLPGTTLPEMAPLPIADEGAAQAQ</sequence>
<dbReference type="InterPro" id="IPR050331">
    <property type="entry name" value="Zinc_finger"/>
</dbReference>
<gene>
    <name evidence="15" type="primary">erm_1</name>
    <name evidence="15" type="ORF">FJT64_027480</name>
</gene>
<evidence type="ECO:0000256" key="10">
    <source>
        <dbReference type="ARBA" id="ARBA00023163"/>
    </source>
</evidence>
<evidence type="ECO:0000256" key="4">
    <source>
        <dbReference type="ARBA" id="ARBA00022723"/>
    </source>
</evidence>
<dbReference type="Gene3D" id="3.30.160.60">
    <property type="entry name" value="Classic Zinc Finger"/>
    <property type="match status" value="2"/>
</dbReference>
<dbReference type="EMBL" id="VIIS01001317">
    <property type="protein sequence ID" value="KAF0299884.1"/>
    <property type="molecule type" value="Genomic_DNA"/>
</dbReference>
<dbReference type="InterPro" id="IPR013087">
    <property type="entry name" value="Znf_C2H2_type"/>
</dbReference>
<evidence type="ECO:0000256" key="3">
    <source>
        <dbReference type="ARBA" id="ARBA00006991"/>
    </source>
</evidence>
<feature type="domain" description="C2H2-type" evidence="14">
    <location>
        <begin position="8"/>
        <end position="36"/>
    </location>
</feature>
<dbReference type="PROSITE" id="PS00028">
    <property type="entry name" value="ZINC_FINGER_C2H2_1"/>
    <property type="match status" value="4"/>
</dbReference>
<accession>A0A6A4W7Z8</accession>
<dbReference type="PROSITE" id="PS50157">
    <property type="entry name" value="ZINC_FINGER_C2H2_2"/>
    <property type="match status" value="4"/>
</dbReference>
<dbReference type="SUPFAM" id="SSF57667">
    <property type="entry name" value="beta-beta-alpha zinc fingers"/>
    <property type="match status" value="2"/>
</dbReference>
<feature type="domain" description="C2H2-type" evidence="14">
    <location>
        <begin position="251"/>
        <end position="278"/>
    </location>
</feature>
<dbReference type="FunFam" id="3.30.160.60:FF:000226">
    <property type="entry name" value="Zinc finger protein 236 variant"/>
    <property type="match status" value="1"/>
</dbReference>
<dbReference type="GO" id="GO:0005634">
    <property type="term" value="C:nucleus"/>
    <property type="evidence" value="ECO:0007669"/>
    <property type="project" value="UniProtKB-SubCell"/>
</dbReference>
<evidence type="ECO:0000256" key="2">
    <source>
        <dbReference type="ARBA" id="ARBA00004123"/>
    </source>
</evidence>
<organism evidence="15 16">
    <name type="scientific">Amphibalanus amphitrite</name>
    <name type="common">Striped barnacle</name>
    <name type="synonym">Balanus amphitrite</name>
    <dbReference type="NCBI Taxonomy" id="1232801"/>
    <lineage>
        <taxon>Eukaryota</taxon>
        <taxon>Metazoa</taxon>
        <taxon>Ecdysozoa</taxon>
        <taxon>Arthropoda</taxon>
        <taxon>Crustacea</taxon>
        <taxon>Multicrustacea</taxon>
        <taxon>Cirripedia</taxon>
        <taxon>Thoracica</taxon>
        <taxon>Thoracicalcarea</taxon>
        <taxon>Balanomorpha</taxon>
        <taxon>Balanoidea</taxon>
        <taxon>Balanidae</taxon>
        <taxon>Amphibalaninae</taxon>
        <taxon>Amphibalanus</taxon>
    </lineage>
</organism>
<evidence type="ECO:0000256" key="1">
    <source>
        <dbReference type="ARBA" id="ARBA00003767"/>
    </source>
</evidence>
<keyword evidence="16" id="KW-1185">Reference proteome</keyword>